<evidence type="ECO:0000313" key="3">
    <source>
        <dbReference type="EMBL" id="KYP54935.1"/>
    </source>
</evidence>
<dbReference type="CDD" id="cd09272">
    <property type="entry name" value="RNase_HI_RT_Ty1"/>
    <property type="match status" value="1"/>
</dbReference>
<dbReference type="Gramene" id="C.cajan_01107.t">
    <property type="protein sequence ID" value="C.cajan_01107.t"/>
    <property type="gene ID" value="C.cajan_01107"/>
</dbReference>
<dbReference type="PANTHER" id="PTHR42648">
    <property type="entry name" value="TRANSPOSASE, PUTATIVE-RELATED"/>
    <property type="match status" value="1"/>
</dbReference>
<dbReference type="InterPro" id="IPR057670">
    <property type="entry name" value="SH3_retrovirus"/>
</dbReference>
<accession>A0A151SJK0</accession>
<feature type="chain" id="PRO_5007588570" evidence="1">
    <location>
        <begin position="30"/>
        <end position="546"/>
    </location>
</feature>
<feature type="domain" description="Retroviral polymerase SH3-like" evidence="2">
    <location>
        <begin position="191"/>
        <end position="252"/>
    </location>
</feature>
<dbReference type="InterPro" id="IPR036397">
    <property type="entry name" value="RNaseH_sf"/>
</dbReference>
<evidence type="ECO:0000256" key="1">
    <source>
        <dbReference type="SAM" id="SignalP"/>
    </source>
</evidence>
<dbReference type="EMBL" id="CM003613">
    <property type="protein sequence ID" value="KYP54935.1"/>
    <property type="molecule type" value="Genomic_DNA"/>
</dbReference>
<name>A0A151SJK0_CAJCA</name>
<dbReference type="SUPFAM" id="SSF53098">
    <property type="entry name" value="Ribonuclease H-like"/>
    <property type="match status" value="1"/>
</dbReference>
<sequence>HKLNGLNFREWYQLVLLVIKGKYLIGASAAPPMTDPSYNNWDVENSIVMAWLINSMELKIGRTYLFCKTAHENMDHCLKRPRWGGGEYFSNDLNGDLQEHGIFHQSSCNHTLQQNRVAERKNRHILGVARSLKFTTNVPNHFWGEAVLTATYLINCLPSKPLQFLTPLNCLKDFFPLVRMLESIPPKIFGCTIFVHNSSPTRGKLDPKSHQCIFLGYSPTQKGYKCYCPKSKRFYISCDTTFLENQPFFHNDSFQGVNMIKPHHWDPSISLPISLPLPEPIQKDSETKSTQITSLGGELEKRNMEPNNVEAVDCNTEGNCAFENLNVENDTIDEFDLPIALRKGVRSCTKHSISNFLTYFNLSSRYRAFVTKLDRVQIPNTVFDALKDKKWRAVVLEEMEHRSVESFVDADWVGSVEDSKSTRGYYTKVWGNLVTWRSKKQSVIARSSAEVECRAIAHGVCELTSIKRLLHDLFIPLQGPVKLYGDSKSAINIVHNPVQHDKMKHVRIDRNFIKSEMENGTFSLHYVPTKLRTRILSRSILLSPRS</sequence>
<protein>
    <submittedName>
        <fullName evidence="3">Retrovirus-related Pol polyprotein from transposon TNT 1-94</fullName>
    </submittedName>
</protein>
<dbReference type="OMA" id="NTHRTQI"/>
<feature type="non-terminal residue" evidence="3">
    <location>
        <position position="1"/>
    </location>
</feature>
<feature type="signal peptide" evidence="1">
    <location>
        <begin position="1"/>
        <end position="29"/>
    </location>
</feature>
<keyword evidence="4" id="KW-1185">Reference proteome</keyword>
<organism evidence="3 4">
    <name type="scientific">Cajanus cajan</name>
    <name type="common">Pigeon pea</name>
    <name type="synonym">Cajanus indicus</name>
    <dbReference type="NCBI Taxonomy" id="3821"/>
    <lineage>
        <taxon>Eukaryota</taxon>
        <taxon>Viridiplantae</taxon>
        <taxon>Streptophyta</taxon>
        <taxon>Embryophyta</taxon>
        <taxon>Tracheophyta</taxon>
        <taxon>Spermatophyta</taxon>
        <taxon>Magnoliopsida</taxon>
        <taxon>eudicotyledons</taxon>
        <taxon>Gunneridae</taxon>
        <taxon>Pentapetalae</taxon>
        <taxon>rosids</taxon>
        <taxon>fabids</taxon>
        <taxon>Fabales</taxon>
        <taxon>Fabaceae</taxon>
        <taxon>Papilionoideae</taxon>
        <taxon>50 kb inversion clade</taxon>
        <taxon>NPAAA clade</taxon>
        <taxon>indigoferoid/millettioid clade</taxon>
        <taxon>Phaseoleae</taxon>
        <taxon>Cajanus</taxon>
    </lineage>
</organism>
<dbReference type="GO" id="GO:0003676">
    <property type="term" value="F:nucleic acid binding"/>
    <property type="evidence" value="ECO:0007669"/>
    <property type="project" value="InterPro"/>
</dbReference>
<evidence type="ECO:0000259" key="2">
    <source>
        <dbReference type="Pfam" id="PF25597"/>
    </source>
</evidence>
<gene>
    <name evidence="3" type="ORF">KK1_001136</name>
</gene>
<dbReference type="Proteomes" id="UP000075243">
    <property type="component" value="Chromosome 11"/>
</dbReference>
<dbReference type="Gene3D" id="3.30.420.10">
    <property type="entry name" value="Ribonuclease H-like superfamily/Ribonuclease H"/>
    <property type="match status" value="1"/>
</dbReference>
<dbReference type="InterPro" id="IPR039537">
    <property type="entry name" value="Retrotran_Ty1/copia-like"/>
</dbReference>
<evidence type="ECO:0000313" key="4">
    <source>
        <dbReference type="Proteomes" id="UP000075243"/>
    </source>
</evidence>
<dbReference type="Pfam" id="PF25597">
    <property type="entry name" value="SH3_retrovirus"/>
    <property type="match status" value="1"/>
</dbReference>
<keyword evidence="1" id="KW-0732">Signal</keyword>
<proteinExistence type="predicted"/>
<dbReference type="PANTHER" id="PTHR42648:SF22">
    <property type="entry name" value="REVERSE TRANSCRIPTASE TY1_COPIA-TYPE DOMAIN-CONTAINING PROTEIN"/>
    <property type="match status" value="1"/>
</dbReference>
<dbReference type="InterPro" id="IPR012337">
    <property type="entry name" value="RNaseH-like_sf"/>
</dbReference>
<dbReference type="AlphaFoldDB" id="A0A151SJK0"/>
<reference evidence="3 4" key="1">
    <citation type="journal article" date="2012" name="Nat. Biotechnol.">
        <title>Draft genome sequence of pigeonpea (Cajanus cajan), an orphan legume crop of resource-poor farmers.</title>
        <authorList>
            <person name="Varshney R.K."/>
            <person name="Chen W."/>
            <person name="Li Y."/>
            <person name="Bharti A.K."/>
            <person name="Saxena R.K."/>
            <person name="Schlueter J.A."/>
            <person name="Donoghue M.T."/>
            <person name="Azam S."/>
            <person name="Fan G."/>
            <person name="Whaley A.M."/>
            <person name="Farmer A.D."/>
            <person name="Sheridan J."/>
            <person name="Iwata A."/>
            <person name="Tuteja R."/>
            <person name="Penmetsa R.V."/>
            <person name="Wu W."/>
            <person name="Upadhyaya H.D."/>
            <person name="Yang S.P."/>
            <person name="Shah T."/>
            <person name="Saxena K.B."/>
            <person name="Michael T."/>
            <person name="McCombie W.R."/>
            <person name="Yang B."/>
            <person name="Zhang G."/>
            <person name="Yang H."/>
            <person name="Wang J."/>
            <person name="Spillane C."/>
            <person name="Cook D.R."/>
            <person name="May G.D."/>
            <person name="Xu X."/>
            <person name="Jackson S.A."/>
        </authorList>
    </citation>
    <scope>NUCLEOTIDE SEQUENCE [LARGE SCALE GENOMIC DNA]</scope>
    <source>
        <strain evidence="4">cv. Asha</strain>
    </source>
</reference>